<dbReference type="PANTHER" id="PTHR42034:SF1">
    <property type="entry name" value="CONDENSATION DOMAIN-CONTAINING PROTEIN"/>
    <property type="match status" value="1"/>
</dbReference>
<dbReference type="PANTHER" id="PTHR42034">
    <property type="entry name" value="CHROMOSOME 7, WHOLE GENOME SHOTGUN SEQUENCE-RELATED"/>
    <property type="match status" value="1"/>
</dbReference>
<dbReference type="Proteomes" id="UP000006701">
    <property type="component" value="Unassembled WGS sequence"/>
</dbReference>
<dbReference type="OMA" id="VRYINYS"/>
<sequence>MSSSDYRWEEVSPGRWERDIDEVEQFYTSLAKAYEGSGRTYFAITGFISFSVETKDGVSAQDTAGRVEDALRKAWIHLRYDHPTIGSRVEWNPGQQRCKKIYETLSGPRVNAWLQSTFQIVPNTTSGLEWCNSDPPVPKLPTLFLIWGPAADGRIEGDLVLRSPHDIIDGVGALMLFDNLFTHAASAYKQGPEYVLPQFGPEFANLSPPFRVAAGLRPSMPADQRERFETMMAYNAFMKQDRIEIATMPYKKGEQLPGKHQRVALTLSTDQTTKLLAACRRTGLSVTHAYHAAIALAVRDLQERREQERLVRYINYSLINERAHCLPPYDTRLHAAAVYHSVSCKSLVIDTKVPSILASPADPNPNREEYGKIAKTVKDFYLEIRNDYDHIQMIPAWFANNTIPYPQGDGAPPVPEPNHSPSVSISSLGVVDKVISPSQGAFELENPWVTGEELGTGLGLFLGTWKGQLTSSAAYNDAWHDRDEVMEFIQRCNSIMMQGLGVL</sequence>
<dbReference type="AlphaFoldDB" id="A1C8M0"/>
<protein>
    <recommendedName>
        <fullName evidence="3">Acyltransferase</fullName>
    </recommendedName>
</protein>
<dbReference type="Gene3D" id="3.30.559.10">
    <property type="entry name" value="Chloramphenicol acetyltransferase-like domain"/>
    <property type="match status" value="1"/>
</dbReference>
<dbReference type="OrthoDB" id="2548233at2759"/>
<dbReference type="VEuPathDB" id="FungiDB:ACLA_043770"/>
<dbReference type="KEGG" id="act:ACLA_043770"/>
<evidence type="ECO:0008006" key="3">
    <source>
        <dbReference type="Google" id="ProtNLM"/>
    </source>
</evidence>
<evidence type="ECO:0000313" key="2">
    <source>
        <dbReference type="Proteomes" id="UP000006701"/>
    </source>
</evidence>
<reference evidence="1 2" key="1">
    <citation type="journal article" date="2008" name="PLoS Genet.">
        <title>Genomic islands in the pathogenic filamentous fungus Aspergillus fumigatus.</title>
        <authorList>
            <person name="Fedorova N.D."/>
            <person name="Khaldi N."/>
            <person name="Joardar V.S."/>
            <person name="Maiti R."/>
            <person name="Amedeo P."/>
            <person name="Anderson M.J."/>
            <person name="Crabtree J."/>
            <person name="Silva J.C."/>
            <person name="Badger J.H."/>
            <person name="Albarraq A."/>
            <person name="Angiuoli S."/>
            <person name="Bussey H."/>
            <person name="Bowyer P."/>
            <person name="Cotty P.J."/>
            <person name="Dyer P.S."/>
            <person name="Egan A."/>
            <person name="Galens K."/>
            <person name="Fraser-Liggett C.M."/>
            <person name="Haas B.J."/>
            <person name="Inman J.M."/>
            <person name="Kent R."/>
            <person name="Lemieux S."/>
            <person name="Malavazi I."/>
            <person name="Orvis J."/>
            <person name="Roemer T."/>
            <person name="Ronning C.M."/>
            <person name="Sundaram J.P."/>
            <person name="Sutton G."/>
            <person name="Turner G."/>
            <person name="Venter J.C."/>
            <person name="White O.R."/>
            <person name="Whitty B.R."/>
            <person name="Youngman P."/>
            <person name="Wolfe K.H."/>
            <person name="Goldman G.H."/>
            <person name="Wortman J.R."/>
            <person name="Jiang B."/>
            <person name="Denning D.W."/>
            <person name="Nierman W.C."/>
        </authorList>
    </citation>
    <scope>NUCLEOTIDE SEQUENCE [LARGE SCALE GENOMIC DNA]</scope>
    <source>
        <strain evidence="2">ATCC 1007 / CBS 513.65 / DSM 816 / NCTC 3887 / NRRL 1</strain>
    </source>
</reference>
<evidence type="ECO:0000313" key="1">
    <source>
        <dbReference type="EMBL" id="EAW13657.1"/>
    </source>
</evidence>
<dbReference type="GeneID" id="4707396"/>
<dbReference type="InterPro" id="IPR023213">
    <property type="entry name" value="CAT-like_dom_sf"/>
</dbReference>
<keyword evidence="2" id="KW-1185">Reference proteome</keyword>
<organism evidence="1 2">
    <name type="scientific">Aspergillus clavatus (strain ATCC 1007 / CBS 513.65 / DSM 816 / NCTC 3887 / NRRL 1 / QM 1276 / 107)</name>
    <dbReference type="NCBI Taxonomy" id="344612"/>
    <lineage>
        <taxon>Eukaryota</taxon>
        <taxon>Fungi</taxon>
        <taxon>Dikarya</taxon>
        <taxon>Ascomycota</taxon>
        <taxon>Pezizomycotina</taxon>
        <taxon>Eurotiomycetes</taxon>
        <taxon>Eurotiomycetidae</taxon>
        <taxon>Eurotiales</taxon>
        <taxon>Aspergillaceae</taxon>
        <taxon>Aspergillus</taxon>
        <taxon>Aspergillus subgen. Fumigati</taxon>
    </lineage>
</organism>
<accession>A1C8M0</accession>
<dbReference type="eggNOG" id="ENOG502QS40">
    <property type="taxonomic scope" value="Eukaryota"/>
</dbReference>
<gene>
    <name evidence="1" type="ORF">ACLA_043770</name>
</gene>
<dbReference type="EMBL" id="DS027046">
    <property type="protein sequence ID" value="EAW13657.1"/>
    <property type="molecule type" value="Genomic_DNA"/>
</dbReference>
<proteinExistence type="predicted"/>
<dbReference type="RefSeq" id="XP_001275083.1">
    <property type="nucleotide sequence ID" value="XM_001275082.1"/>
</dbReference>
<dbReference type="Gene3D" id="3.30.559.30">
    <property type="entry name" value="Nonribosomal peptide synthetase, condensation domain"/>
    <property type="match status" value="1"/>
</dbReference>
<dbReference type="HOGENOM" id="CLU_029138_0_0_1"/>
<dbReference type="SUPFAM" id="SSF52777">
    <property type="entry name" value="CoA-dependent acyltransferases"/>
    <property type="match status" value="1"/>
</dbReference>
<name>A1C8M0_ASPCL</name>